<gene>
    <name evidence="2" type="ORF">CD30_13665</name>
</gene>
<evidence type="ECO:0000313" key="2">
    <source>
        <dbReference type="EMBL" id="KGR90104.1"/>
    </source>
</evidence>
<dbReference type="Pfam" id="PF00551">
    <property type="entry name" value="Formyl_trans_N"/>
    <property type="match status" value="1"/>
</dbReference>
<feature type="domain" description="Formyl transferase N-terminal" evidence="1">
    <location>
        <begin position="85"/>
        <end position="182"/>
    </location>
</feature>
<dbReference type="GO" id="GO:0016740">
    <property type="term" value="F:transferase activity"/>
    <property type="evidence" value="ECO:0007669"/>
    <property type="project" value="UniProtKB-KW"/>
</dbReference>
<dbReference type="Proteomes" id="UP000030595">
    <property type="component" value="Unassembled WGS sequence"/>
</dbReference>
<evidence type="ECO:0000259" key="1">
    <source>
        <dbReference type="Pfam" id="PF00551"/>
    </source>
</evidence>
<keyword evidence="3" id="KW-1185">Reference proteome</keyword>
<keyword evidence="2" id="KW-0808">Transferase</keyword>
<name>A0A0A3IZA1_9BACL</name>
<comment type="caution">
    <text evidence="2">The sequence shown here is derived from an EMBL/GenBank/DDBJ whole genome shotgun (WGS) entry which is preliminary data.</text>
</comment>
<dbReference type="RefSeq" id="WP_036177786.1">
    <property type="nucleotide sequence ID" value="NZ_AVCZ01000026.1"/>
</dbReference>
<dbReference type="EMBL" id="JPVQ01000026">
    <property type="protein sequence ID" value="KGR90104.1"/>
    <property type="molecule type" value="Genomic_DNA"/>
</dbReference>
<dbReference type="AlphaFoldDB" id="A0A0A3IZA1"/>
<dbReference type="InterPro" id="IPR002376">
    <property type="entry name" value="Formyl_transf_N"/>
</dbReference>
<dbReference type="Gene3D" id="3.40.50.170">
    <property type="entry name" value="Formyl transferase, N-terminal domain"/>
    <property type="match status" value="1"/>
</dbReference>
<dbReference type="SUPFAM" id="SSF53328">
    <property type="entry name" value="Formyltransferase"/>
    <property type="match status" value="1"/>
</dbReference>
<accession>A0A0A3IZA1</accession>
<dbReference type="eggNOG" id="COG0223">
    <property type="taxonomic scope" value="Bacteria"/>
</dbReference>
<dbReference type="OrthoDB" id="9802815at2"/>
<evidence type="ECO:0000313" key="3">
    <source>
        <dbReference type="Proteomes" id="UP000030595"/>
    </source>
</evidence>
<sequence>MKIILLTGSHPRHLYIVNKLAELGIVAAHVMEIRESFVPQPPVNLEEIDRNNFIRHFKDRDEAENRHFYGHTQVHRDIPTLQVSLQELNSEDTISWIKEQQFDIAISYGVHKLNNELLEVLGEHAWNIHGGLSPWYKGNTTLFWPFYMLRPNWAGMTIHRLSARLDAGDIVHHAVPTLEYGDGLHDVACKAVKQVAIDLGKILTTIPLDEIQYSPQKGNGKLWVGTDWIPQHLRFVYNTYNNDIVDQFLDGKLPKFDPPIISAFQKGEK</sequence>
<reference evidence="2 3" key="1">
    <citation type="submission" date="2014-02" db="EMBL/GenBank/DDBJ databases">
        <title>Draft genome sequence of Lysinibacillus massiliensis CCUG 49529.</title>
        <authorList>
            <person name="Zhang F."/>
            <person name="Wang G."/>
            <person name="Zhang L."/>
        </authorList>
    </citation>
    <scope>NUCLEOTIDE SEQUENCE [LARGE SCALE GENOMIC DNA]</scope>
    <source>
        <strain evidence="2 3">CCUG 49529</strain>
    </source>
</reference>
<dbReference type="InterPro" id="IPR036477">
    <property type="entry name" value="Formyl_transf_N_sf"/>
</dbReference>
<proteinExistence type="predicted"/>
<organism evidence="2 3">
    <name type="scientific">Ureibacillus massiliensis 4400831 = CIP 108448 = CCUG 49529</name>
    <dbReference type="NCBI Taxonomy" id="1211035"/>
    <lineage>
        <taxon>Bacteria</taxon>
        <taxon>Bacillati</taxon>
        <taxon>Bacillota</taxon>
        <taxon>Bacilli</taxon>
        <taxon>Bacillales</taxon>
        <taxon>Caryophanaceae</taxon>
        <taxon>Ureibacillus</taxon>
    </lineage>
</organism>
<protein>
    <submittedName>
        <fullName evidence="2">Methionyl-tRNA formyltransferase</fullName>
    </submittedName>
</protein>